<sequence length="186" mass="20930">MSPTPPLSPIQPPEDDFNSCCATSMSPTPLLATSSFSSSVESAPLTSASVAVEDIWRPVPSLETHQSAQAALSIILVHVPIYDRANPRRVWPQGMYTVDMVVGFQQMDIPKFRNYGQEHLFHLIFGDTPFVKATYHENRKAWRETPLTILETHKNSRHTQDGLWSNCLATCRIALGLESKKHSWRK</sequence>
<protein>
    <submittedName>
        <fullName evidence="1">Uncharacterized protein</fullName>
    </submittedName>
</protein>
<reference evidence="1" key="1">
    <citation type="journal article" date="2020" name="New Phytol.">
        <title>Comparative genomics reveals dynamic genome evolution in host specialist ectomycorrhizal fungi.</title>
        <authorList>
            <person name="Lofgren L.A."/>
            <person name="Nguyen N.H."/>
            <person name="Vilgalys R."/>
            <person name="Ruytinx J."/>
            <person name="Liao H.L."/>
            <person name="Branco S."/>
            <person name="Kuo A."/>
            <person name="LaButti K."/>
            <person name="Lipzen A."/>
            <person name="Andreopoulos W."/>
            <person name="Pangilinan J."/>
            <person name="Riley R."/>
            <person name="Hundley H."/>
            <person name="Na H."/>
            <person name="Barry K."/>
            <person name="Grigoriev I.V."/>
            <person name="Stajich J.E."/>
            <person name="Kennedy P.G."/>
        </authorList>
    </citation>
    <scope>NUCLEOTIDE SEQUENCE</scope>
    <source>
        <strain evidence="1">S12</strain>
    </source>
</reference>
<name>A0A9P7AQY2_9AGAM</name>
<dbReference type="AlphaFoldDB" id="A0A9P7AQY2"/>
<dbReference type="GeneID" id="64600427"/>
<evidence type="ECO:0000313" key="1">
    <source>
        <dbReference type="EMBL" id="KAG1793310.1"/>
    </source>
</evidence>
<dbReference type="EMBL" id="JABBWE010000031">
    <property type="protein sequence ID" value="KAG1793310.1"/>
    <property type="molecule type" value="Genomic_DNA"/>
</dbReference>
<accession>A0A9P7AQY2</accession>
<proteinExistence type="predicted"/>
<dbReference type="OrthoDB" id="2688096at2759"/>
<keyword evidence="2" id="KW-1185">Reference proteome</keyword>
<organism evidence="1 2">
    <name type="scientific">Suillus plorans</name>
    <dbReference type="NCBI Taxonomy" id="116603"/>
    <lineage>
        <taxon>Eukaryota</taxon>
        <taxon>Fungi</taxon>
        <taxon>Dikarya</taxon>
        <taxon>Basidiomycota</taxon>
        <taxon>Agaricomycotina</taxon>
        <taxon>Agaricomycetes</taxon>
        <taxon>Agaricomycetidae</taxon>
        <taxon>Boletales</taxon>
        <taxon>Suillineae</taxon>
        <taxon>Suillaceae</taxon>
        <taxon>Suillus</taxon>
    </lineage>
</organism>
<evidence type="ECO:0000313" key="2">
    <source>
        <dbReference type="Proteomes" id="UP000719766"/>
    </source>
</evidence>
<comment type="caution">
    <text evidence="1">The sequence shown here is derived from an EMBL/GenBank/DDBJ whole genome shotgun (WGS) entry which is preliminary data.</text>
</comment>
<dbReference type="Proteomes" id="UP000719766">
    <property type="component" value="Unassembled WGS sequence"/>
</dbReference>
<dbReference type="RefSeq" id="XP_041159766.1">
    <property type="nucleotide sequence ID" value="XM_041306663.1"/>
</dbReference>
<gene>
    <name evidence="1" type="ORF">HD556DRAFT_1443738</name>
</gene>